<dbReference type="InterPro" id="IPR051201">
    <property type="entry name" value="Chloro_Bact_Ser_Proteases"/>
</dbReference>
<dbReference type="GO" id="GO:0004252">
    <property type="term" value="F:serine-type endopeptidase activity"/>
    <property type="evidence" value="ECO:0007669"/>
    <property type="project" value="InterPro"/>
</dbReference>
<dbReference type="Gene3D" id="2.40.10.10">
    <property type="entry name" value="Trypsin-like serine proteases"/>
    <property type="match status" value="2"/>
</dbReference>
<dbReference type="Gene3D" id="2.30.42.10">
    <property type="match status" value="1"/>
</dbReference>
<dbReference type="SMART" id="SM00228">
    <property type="entry name" value="PDZ"/>
    <property type="match status" value="1"/>
</dbReference>
<dbReference type="GO" id="GO:0006508">
    <property type="term" value="P:proteolysis"/>
    <property type="evidence" value="ECO:0007669"/>
    <property type="project" value="UniProtKB-KW"/>
</dbReference>
<feature type="transmembrane region" description="Helical" evidence="5">
    <location>
        <begin position="39"/>
        <end position="61"/>
    </location>
</feature>
<dbReference type="Proteomes" id="UP000308121">
    <property type="component" value="Unassembled WGS sequence"/>
</dbReference>
<dbReference type="Pfam" id="PF13365">
    <property type="entry name" value="Trypsin_2"/>
    <property type="match status" value="1"/>
</dbReference>
<protein>
    <submittedName>
        <fullName evidence="7">PDZ domain-containing protein</fullName>
    </submittedName>
</protein>
<evidence type="ECO:0000256" key="4">
    <source>
        <dbReference type="SAM" id="MobiDB-lite"/>
    </source>
</evidence>
<feature type="region of interest" description="Disordered" evidence="4">
    <location>
        <begin position="1"/>
        <end position="38"/>
    </location>
</feature>
<dbReference type="PANTHER" id="PTHR43343:SF3">
    <property type="entry name" value="PROTEASE DO-LIKE 8, CHLOROPLASTIC"/>
    <property type="match status" value="1"/>
</dbReference>
<dbReference type="Pfam" id="PF13180">
    <property type="entry name" value="PDZ_2"/>
    <property type="match status" value="1"/>
</dbReference>
<feature type="compositionally biased region" description="Polar residues" evidence="4">
    <location>
        <begin position="117"/>
        <end position="129"/>
    </location>
</feature>
<evidence type="ECO:0000256" key="3">
    <source>
        <dbReference type="ARBA" id="ARBA00022801"/>
    </source>
</evidence>
<evidence type="ECO:0000313" key="8">
    <source>
        <dbReference type="Proteomes" id="UP000308121"/>
    </source>
</evidence>
<feature type="compositionally biased region" description="Gly residues" evidence="4">
    <location>
        <begin position="83"/>
        <end position="106"/>
    </location>
</feature>
<gene>
    <name evidence="7" type="ORF">FA014_18260</name>
</gene>
<keyword evidence="2" id="KW-0645">Protease</keyword>
<comment type="similarity">
    <text evidence="1">Belongs to the peptidase S1C family.</text>
</comment>
<proteinExistence type="inferred from homology"/>
<evidence type="ECO:0000256" key="1">
    <source>
        <dbReference type="ARBA" id="ARBA00010541"/>
    </source>
</evidence>
<dbReference type="RefSeq" id="WP_154731037.1">
    <property type="nucleotide sequence ID" value="NZ_SZYE01000252.1"/>
</dbReference>
<comment type="caution">
    <text evidence="7">The sequence shown here is derived from an EMBL/GenBank/DDBJ whole genome shotgun (WGS) entry which is preliminary data.</text>
</comment>
<dbReference type="InterPro" id="IPR043504">
    <property type="entry name" value="Peptidase_S1_PA_chymotrypsin"/>
</dbReference>
<evidence type="ECO:0000259" key="6">
    <source>
        <dbReference type="PROSITE" id="PS50106"/>
    </source>
</evidence>
<keyword evidence="3" id="KW-0378">Hydrolase</keyword>
<feature type="domain" description="PDZ" evidence="6">
    <location>
        <begin position="351"/>
        <end position="425"/>
    </location>
</feature>
<dbReference type="OrthoDB" id="73775at2"/>
<dbReference type="SUPFAM" id="SSF50494">
    <property type="entry name" value="Trypsin-like serine proteases"/>
    <property type="match status" value="1"/>
</dbReference>
<dbReference type="PRINTS" id="PR00834">
    <property type="entry name" value="PROTEASES2C"/>
</dbReference>
<dbReference type="InterPro" id="IPR001478">
    <property type="entry name" value="PDZ"/>
</dbReference>
<accession>A0A7Z8NPD7</accession>
<dbReference type="SUPFAM" id="SSF50156">
    <property type="entry name" value="PDZ domain-like"/>
    <property type="match status" value="1"/>
</dbReference>
<evidence type="ECO:0000256" key="2">
    <source>
        <dbReference type="ARBA" id="ARBA00022670"/>
    </source>
</evidence>
<dbReference type="InterPro" id="IPR001940">
    <property type="entry name" value="Peptidase_S1C"/>
</dbReference>
<sequence>MDQHDQAARPTDPQQEPAHRPEVGPVPPAPRRSRPRRTAVALVASGAVAGALVLGASAAALGRPASESGTGLTASAGRDGSASGSGGAPGSGRSQGGSSSGYGYGYGSPSTDFPGASGSSSTATLDTGTATEAQQQGVVLIDTVLGYQSAEAAGSGVVLTSDGLVLTNNHVVEGATQITVTIGTTGATYTAQVVGTDATADVAVLQLVGASGLTTAALDTDGDLAVGDAVTAVGNAEGGGVLLAADGTVTALDQSITTRAEGVSSGEALTGLIQVDADVVSGDSGGALLDDQGEVVGLTTAASSGSADITGFAIPVDDALDVAAQIVAGQDSGTITLGYPAFLGVQLATGGTTLPGADGSTGSAGAGAAVAGVVDGTPAAQAGLAAGDTITAVDGTAVADADALSAALAAHAPGDQVTLTWTATDGTAQTATVTLIAGPAD</sequence>
<reference evidence="7 8" key="1">
    <citation type="submission" date="2019-05" db="EMBL/GenBank/DDBJ databases">
        <title>Genome sequence of Cellulomonas hominis strain CS1.</title>
        <authorList>
            <person name="Belmont J."/>
            <person name="Maclea K.S."/>
        </authorList>
    </citation>
    <scope>NUCLEOTIDE SEQUENCE [LARGE SCALE GENOMIC DNA]</scope>
    <source>
        <strain evidence="7 8">CS1</strain>
    </source>
</reference>
<dbReference type="InterPro" id="IPR036034">
    <property type="entry name" value="PDZ_sf"/>
</dbReference>
<dbReference type="EMBL" id="SZYE01000252">
    <property type="protein sequence ID" value="TKR22098.1"/>
    <property type="molecule type" value="Genomic_DNA"/>
</dbReference>
<keyword evidence="5" id="KW-1133">Transmembrane helix</keyword>
<feature type="region of interest" description="Disordered" evidence="4">
    <location>
        <begin position="62"/>
        <end position="129"/>
    </location>
</feature>
<dbReference type="InterPro" id="IPR009003">
    <property type="entry name" value="Peptidase_S1_PA"/>
</dbReference>
<dbReference type="PANTHER" id="PTHR43343">
    <property type="entry name" value="PEPTIDASE S12"/>
    <property type="match status" value="1"/>
</dbReference>
<keyword evidence="5" id="KW-0812">Transmembrane</keyword>
<organism evidence="7 8">
    <name type="scientific">Cellulomonas hominis</name>
    <dbReference type="NCBI Taxonomy" id="156981"/>
    <lineage>
        <taxon>Bacteria</taxon>
        <taxon>Bacillati</taxon>
        <taxon>Actinomycetota</taxon>
        <taxon>Actinomycetes</taxon>
        <taxon>Micrococcales</taxon>
        <taxon>Cellulomonadaceae</taxon>
        <taxon>Cellulomonas</taxon>
    </lineage>
</organism>
<evidence type="ECO:0000256" key="5">
    <source>
        <dbReference type="SAM" id="Phobius"/>
    </source>
</evidence>
<evidence type="ECO:0000313" key="7">
    <source>
        <dbReference type="EMBL" id="TKR22098.1"/>
    </source>
</evidence>
<name>A0A7Z8NPD7_9CELL</name>
<keyword evidence="5" id="KW-0472">Membrane</keyword>
<dbReference type="PROSITE" id="PS50106">
    <property type="entry name" value="PDZ"/>
    <property type="match status" value="1"/>
</dbReference>
<dbReference type="AlphaFoldDB" id="A0A7Z8NPD7"/>